<evidence type="ECO:0000313" key="2">
    <source>
        <dbReference type="Proteomes" id="UP001175147"/>
    </source>
</evidence>
<organism evidence="1 2">
    <name type="scientific">Brachyspira innocens</name>
    <dbReference type="NCBI Taxonomy" id="13264"/>
    <lineage>
        <taxon>Bacteria</taxon>
        <taxon>Pseudomonadati</taxon>
        <taxon>Spirochaetota</taxon>
        <taxon>Spirochaetia</taxon>
        <taxon>Brachyspirales</taxon>
        <taxon>Brachyspiraceae</taxon>
        <taxon>Brachyspira</taxon>
    </lineage>
</organism>
<protein>
    <submittedName>
        <fullName evidence="1">Uncharacterized protein</fullName>
    </submittedName>
</protein>
<gene>
    <name evidence="1" type="ORF">Q5M86_01130</name>
</gene>
<dbReference type="EMBL" id="JAUPBM010000006">
    <property type="protein sequence ID" value="MDO7019370.1"/>
    <property type="molecule type" value="Genomic_DNA"/>
</dbReference>
<accession>A0ABT8YWV0</accession>
<name>A0ABT8YWV0_9SPIR</name>
<comment type="caution">
    <text evidence="1">The sequence shown here is derived from an EMBL/GenBank/DDBJ whole genome shotgun (WGS) entry which is preliminary data.</text>
</comment>
<keyword evidence="2" id="KW-1185">Reference proteome</keyword>
<feature type="non-terminal residue" evidence="1">
    <location>
        <position position="1"/>
    </location>
</feature>
<dbReference type="Proteomes" id="UP001175147">
    <property type="component" value="Unassembled WGS sequence"/>
</dbReference>
<sequence length="66" mass="8112">IQIPKNIYDTINEKNINSFLKTDFYLNGSKKIKHYKENNNYKTFDIDLFSRYPYYFNVYNIKLICE</sequence>
<reference evidence="1" key="1">
    <citation type="submission" date="2023-07" db="EMBL/GenBank/DDBJ databases">
        <title>Mucosal microbiota of week-old chicken and adult hens.</title>
        <authorList>
            <person name="Volf J."/>
            <person name="Karasova D."/>
            <person name="Crhanova M."/>
            <person name="Faldynova M."/>
            <person name="Prikrylova H."/>
            <person name="Zeman M."/>
            <person name="Babak V."/>
            <person name="Rajova J."/>
            <person name="Rychlik I."/>
        </authorList>
    </citation>
    <scope>NUCLEOTIDE SEQUENCE</scope>
    <source>
        <strain evidence="1">ET902</strain>
    </source>
</reference>
<proteinExistence type="predicted"/>
<evidence type="ECO:0000313" key="1">
    <source>
        <dbReference type="EMBL" id="MDO7019370.1"/>
    </source>
</evidence>